<feature type="region of interest" description="Disordered" evidence="1">
    <location>
        <begin position="337"/>
        <end position="403"/>
    </location>
</feature>
<reference evidence="2" key="1">
    <citation type="journal article" date="2023" name="Mol. Phylogenet. Evol.">
        <title>Genome-scale phylogeny and comparative genomics of the fungal order Sordariales.</title>
        <authorList>
            <person name="Hensen N."/>
            <person name="Bonometti L."/>
            <person name="Westerberg I."/>
            <person name="Brannstrom I.O."/>
            <person name="Guillou S."/>
            <person name="Cros-Aarteil S."/>
            <person name="Calhoun S."/>
            <person name="Haridas S."/>
            <person name="Kuo A."/>
            <person name="Mondo S."/>
            <person name="Pangilinan J."/>
            <person name="Riley R."/>
            <person name="LaButti K."/>
            <person name="Andreopoulos B."/>
            <person name="Lipzen A."/>
            <person name="Chen C."/>
            <person name="Yan M."/>
            <person name="Daum C."/>
            <person name="Ng V."/>
            <person name="Clum A."/>
            <person name="Steindorff A."/>
            <person name="Ohm R.A."/>
            <person name="Martin F."/>
            <person name="Silar P."/>
            <person name="Natvig D.O."/>
            <person name="Lalanne C."/>
            <person name="Gautier V."/>
            <person name="Ament-Velasquez S.L."/>
            <person name="Kruys A."/>
            <person name="Hutchinson M.I."/>
            <person name="Powell A.J."/>
            <person name="Barry K."/>
            <person name="Miller A.N."/>
            <person name="Grigoriev I.V."/>
            <person name="Debuchy R."/>
            <person name="Gladieux P."/>
            <person name="Hiltunen Thoren M."/>
            <person name="Johannesson H."/>
        </authorList>
    </citation>
    <scope>NUCLEOTIDE SEQUENCE</scope>
    <source>
        <strain evidence="2">CBS 958.72</strain>
    </source>
</reference>
<reference evidence="2" key="2">
    <citation type="submission" date="2023-06" db="EMBL/GenBank/DDBJ databases">
        <authorList>
            <consortium name="Lawrence Berkeley National Laboratory"/>
            <person name="Haridas S."/>
            <person name="Hensen N."/>
            <person name="Bonometti L."/>
            <person name="Westerberg I."/>
            <person name="Brannstrom I.O."/>
            <person name="Guillou S."/>
            <person name="Cros-Aarteil S."/>
            <person name="Calhoun S."/>
            <person name="Kuo A."/>
            <person name="Mondo S."/>
            <person name="Pangilinan J."/>
            <person name="Riley R."/>
            <person name="Labutti K."/>
            <person name="Andreopoulos B."/>
            <person name="Lipzen A."/>
            <person name="Chen C."/>
            <person name="Yanf M."/>
            <person name="Daum C."/>
            <person name="Ng V."/>
            <person name="Clum A."/>
            <person name="Steindorff A."/>
            <person name="Ohm R."/>
            <person name="Martin F."/>
            <person name="Silar P."/>
            <person name="Natvig D."/>
            <person name="Lalanne C."/>
            <person name="Gautier V."/>
            <person name="Ament-Velasquez S.L."/>
            <person name="Kruys A."/>
            <person name="Hutchinson M.I."/>
            <person name="Powell A.J."/>
            <person name="Barry K."/>
            <person name="Miller A.N."/>
            <person name="Grigoriev I.V."/>
            <person name="Debuchy R."/>
            <person name="Gladieux P."/>
            <person name="Thoren M.H."/>
            <person name="Johannesson H."/>
        </authorList>
    </citation>
    <scope>NUCLEOTIDE SEQUENCE</scope>
    <source>
        <strain evidence="2">CBS 958.72</strain>
    </source>
</reference>
<feature type="compositionally biased region" description="Low complexity" evidence="1">
    <location>
        <begin position="348"/>
        <end position="365"/>
    </location>
</feature>
<dbReference type="Proteomes" id="UP001287356">
    <property type="component" value="Unassembled WGS sequence"/>
</dbReference>
<name>A0AAE0K4W8_9PEZI</name>
<protein>
    <submittedName>
        <fullName evidence="2">Uncharacterized protein</fullName>
    </submittedName>
</protein>
<feature type="region of interest" description="Disordered" evidence="1">
    <location>
        <begin position="189"/>
        <end position="218"/>
    </location>
</feature>
<dbReference type="AlphaFoldDB" id="A0AAE0K4W8"/>
<feature type="compositionally biased region" description="Pro residues" evidence="1">
    <location>
        <begin position="206"/>
        <end position="216"/>
    </location>
</feature>
<evidence type="ECO:0000313" key="2">
    <source>
        <dbReference type="EMBL" id="KAK3369692.1"/>
    </source>
</evidence>
<feature type="compositionally biased region" description="Polar residues" evidence="1">
    <location>
        <begin position="390"/>
        <end position="403"/>
    </location>
</feature>
<dbReference type="EMBL" id="JAULSN010000006">
    <property type="protein sequence ID" value="KAK3369692.1"/>
    <property type="molecule type" value="Genomic_DNA"/>
</dbReference>
<proteinExistence type="predicted"/>
<accession>A0AAE0K4W8</accession>
<comment type="caution">
    <text evidence="2">The sequence shown here is derived from an EMBL/GenBank/DDBJ whole genome shotgun (WGS) entry which is preliminary data.</text>
</comment>
<evidence type="ECO:0000313" key="3">
    <source>
        <dbReference type="Proteomes" id="UP001287356"/>
    </source>
</evidence>
<organism evidence="2 3">
    <name type="scientific">Lasiosphaeria ovina</name>
    <dbReference type="NCBI Taxonomy" id="92902"/>
    <lineage>
        <taxon>Eukaryota</taxon>
        <taxon>Fungi</taxon>
        <taxon>Dikarya</taxon>
        <taxon>Ascomycota</taxon>
        <taxon>Pezizomycotina</taxon>
        <taxon>Sordariomycetes</taxon>
        <taxon>Sordariomycetidae</taxon>
        <taxon>Sordariales</taxon>
        <taxon>Lasiosphaeriaceae</taxon>
        <taxon>Lasiosphaeria</taxon>
    </lineage>
</organism>
<feature type="compositionally biased region" description="Polar residues" evidence="1">
    <location>
        <begin position="370"/>
        <end position="380"/>
    </location>
</feature>
<gene>
    <name evidence="2" type="ORF">B0T24DRAFT_722525</name>
</gene>
<keyword evidence="3" id="KW-1185">Reference proteome</keyword>
<evidence type="ECO:0000256" key="1">
    <source>
        <dbReference type="SAM" id="MobiDB-lite"/>
    </source>
</evidence>
<sequence length="403" mass="41329">MAATVYQPPAMAAHAPISASFVPVFRGIAPRYSNSSTILSSAPNLDCSSFSAFQTCSSNGAYGSCLASTSAGLCNCNDGVQYLGCVSAAIATSSCSGVAGANDWDAYERSWFQKSCATPPATVMSLLPQLTSVQIDLSPVSLLLAGGCGTPAYTLVQEGNMVYQALFVGCQADRPECCPWNVSTAAGAAQAEAPTLTREKVATTSPPRPASSPRPPAGYWLSSPSARMTTTLGYYKFTSRIAFQTPCFSSFATKATPPTDASVPTSAVVNVAWAMGYNVSSAGSGSGTAPLSRGATIGIAVGAGVVALSVGVLAAFQQQQSVGGDALPAMTTYQPGYHAPLGSPPPGTAVSSPQPSAASQWAPTPMSTPGPYTTAGSWNQGHDAYGYPQQYEQQTGGYSNYRR</sequence>